<name>A0A285VA24_9ACTN</name>
<evidence type="ECO:0000256" key="2">
    <source>
        <dbReference type="ARBA" id="ARBA00004919"/>
    </source>
</evidence>
<comment type="miscellaneous">
    <text evidence="14">Carbon 2 of the heme B porphyrin ring is defined according to the Fischer nomenclature.</text>
</comment>
<protein>
    <recommendedName>
        <fullName evidence="11 14">Protoheme IX farnesyltransferase</fullName>
        <ecNumber evidence="3 14">2.5.1.141</ecNumber>
    </recommendedName>
    <alternativeName>
        <fullName evidence="12 14">Heme B farnesyltransferase</fullName>
    </alternativeName>
    <alternativeName>
        <fullName evidence="10 14">Heme O synthase</fullName>
    </alternativeName>
</protein>
<evidence type="ECO:0000256" key="5">
    <source>
        <dbReference type="ARBA" id="ARBA00022679"/>
    </source>
</evidence>
<feature type="transmembrane region" description="Helical" evidence="14">
    <location>
        <begin position="258"/>
        <end position="277"/>
    </location>
</feature>
<dbReference type="EMBL" id="OBQI01000003">
    <property type="protein sequence ID" value="SOC49896.1"/>
    <property type="molecule type" value="Genomic_DNA"/>
</dbReference>
<evidence type="ECO:0000313" key="17">
    <source>
        <dbReference type="Proteomes" id="UP000219435"/>
    </source>
</evidence>
<comment type="similarity">
    <text evidence="14">Belongs to the UbiA prenyltransferase family. Protoheme IX farnesyltransferase subfamily.</text>
</comment>
<evidence type="ECO:0000256" key="8">
    <source>
        <dbReference type="ARBA" id="ARBA00023133"/>
    </source>
</evidence>
<feature type="transmembrane region" description="Helical" evidence="14">
    <location>
        <begin position="233"/>
        <end position="252"/>
    </location>
</feature>
<dbReference type="GO" id="GO:0008495">
    <property type="term" value="F:protoheme IX farnesyltransferase activity"/>
    <property type="evidence" value="ECO:0007669"/>
    <property type="project" value="UniProtKB-UniRule"/>
</dbReference>
<evidence type="ECO:0000256" key="3">
    <source>
        <dbReference type="ARBA" id="ARBA00012292"/>
    </source>
</evidence>
<dbReference type="Gene3D" id="1.10.357.140">
    <property type="entry name" value="UbiA prenyltransferase"/>
    <property type="match status" value="1"/>
</dbReference>
<dbReference type="Proteomes" id="UP000219435">
    <property type="component" value="Unassembled WGS sequence"/>
</dbReference>
<gene>
    <name evidence="14" type="primary">ctaB</name>
    <name evidence="16" type="ORF">SAMN05660748_2630</name>
</gene>
<evidence type="ECO:0000256" key="12">
    <source>
        <dbReference type="ARBA" id="ARBA00042475"/>
    </source>
</evidence>
<dbReference type="FunFam" id="1.10.357.140:FF:000001">
    <property type="entry name" value="Protoheme IX farnesyltransferase"/>
    <property type="match status" value="1"/>
</dbReference>
<feature type="region of interest" description="Disordered" evidence="15">
    <location>
        <begin position="1"/>
        <end position="22"/>
    </location>
</feature>
<evidence type="ECO:0000256" key="10">
    <source>
        <dbReference type="ARBA" id="ARBA00030253"/>
    </source>
</evidence>
<organism evidence="16 17">
    <name type="scientific">Blastococcus aggregatus</name>
    <dbReference type="NCBI Taxonomy" id="38502"/>
    <lineage>
        <taxon>Bacteria</taxon>
        <taxon>Bacillati</taxon>
        <taxon>Actinomycetota</taxon>
        <taxon>Actinomycetes</taxon>
        <taxon>Geodermatophilales</taxon>
        <taxon>Geodermatophilaceae</taxon>
        <taxon>Blastococcus</taxon>
    </lineage>
</organism>
<feature type="transmembrane region" description="Helical" evidence="14">
    <location>
        <begin position="109"/>
        <end position="129"/>
    </location>
</feature>
<feature type="transmembrane region" description="Helical" evidence="14">
    <location>
        <begin position="166"/>
        <end position="182"/>
    </location>
</feature>
<dbReference type="GO" id="GO:0048034">
    <property type="term" value="P:heme O biosynthetic process"/>
    <property type="evidence" value="ECO:0007669"/>
    <property type="project" value="UniProtKB-UniRule"/>
</dbReference>
<comment type="function">
    <text evidence="14">Converts heme B (protoheme IX) to heme O by substitution of the vinyl group on carbon 2 of heme B porphyrin ring with a hydroxyethyl farnesyl side group.</text>
</comment>
<dbReference type="InterPro" id="IPR006369">
    <property type="entry name" value="Protohaem_IX_farnesylTrfase"/>
</dbReference>
<dbReference type="InterPro" id="IPR000537">
    <property type="entry name" value="UbiA_prenyltransferase"/>
</dbReference>
<reference evidence="17" key="1">
    <citation type="submission" date="2017-08" db="EMBL/GenBank/DDBJ databases">
        <authorList>
            <person name="Varghese N."/>
            <person name="Submissions S."/>
        </authorList>
    </citation>
    <scope>NUCLEOTIDE SEQUENCE [LARGE SCALE GENOMIC DNA]</scope>
    <source>
        <strain evidence="17">DSM 4725</strain>
    </source>
</reference>
<evidence type="ECO:0000256" key="7">
    <source>
        <dbReference type="ARBA" id="ARBA00022989"/>
    </source>
</evidence>
<keyword evidence="9 14" id="KW-0472">Membrane</keyword>
<dbReference type="PROSITE" id="PS00943">
    <property type="entry name" value="UBIA"/>
    <property type="match status" value="1"/>
</dbReference>
<evidence type="ECO:0000256" key="13">
    <source>
        <dbReference type="ARBA" id="ARBA00047690"/>
    </source>
</evidence>
<dbReference type="PANTHER" id="PTHR43448:SF7">
    <property type="entry name" value="4-HYDROXYBENZOATE SOLANESYLTRANSFERASE"/>
    <property type="match status" value="1"/>
</dbReference>
<dbReference type="PANTHER" id="PTHR43448">
    <property type="entry name" value="PROTOHEME IX FARNESYLTRANSFERASE, MITOCHONDRIAL"/>
    <property type="match status" value="1"/>
</dbReference>
<evidence type="ECO:0000256" key="9">
    <source>
        <dbReference type="ARBA" id="ARBA00023136"/>
    </source>
</evidence>
<evidence type="ECO:0000256" key="15">
    <source>
        <dbReference type="SAM" id="MobiDB-lite"/>
    </source>
</evidence>
<dbReference type="HAMAP" id="MF_00154">
    <property type="entry name" value="CyoE_CtaB"/>
    <property type="match status" value="1"/>
</dbReference>
<keyword evidence="6 14" id="KW-0812">Transmembrane</keyword>
<keyword evidence="8 14" id="KW-0350">Heme biosynthesis</keyword>
<evidence type="ECO:0000256" key="4">
    <source>
        <dbReference type="ARBA" id="ARBA00022475"/>
    </source>
</evidence>
<dbReference type="NCBIfam" id="NF003349">
    <property type="entry name" value="PRK04375.1-2"/>
    <property type="match status" value="1"/>
</dbReference>
<comment type="catalytic activity">
    <reaction evidence="13 14">
        <text>heme b + (2E,6E)-farnesyl diphosphate + H2O = Fe(II)-heme o + diphosphate</text>
        <dbReference type="Rhea" id="RHEA:28070"/>
        <dbReference type="ChEBI" id="CHEBI:15377"/>
        <dbReference type="ChEBI" id="CHEBI:33019"/>
        <dbReference type="ChEBI" id="CHEBI:60344"/>
        <dbReference type="ChEBI" id="CHEBI:60530"/>
        <dbReference type="ChEBI" id="CHEBI:175763"/>
        <dbReference type="EC" id="2.5.1.141"/>
    </reaction>
</comment>
<dbReference type="EC" id="2.5.1.141" evidence="3 14"/>
<dbReference type="NCBIfam" id="TIGR01473">
    <property type="entry name" value="cyoE_ctaB"/>
    <property type="match status" value="1"/>
</dbReference>
<keyword evidence="7 14" id="KW-1133">Transmembrane helix</keyword>
<comment type="subcellular location">
    <subcellularLocation>
        <location evidence="1 14">Cell membrane</location>
        <topology evidence="1 14">Multi-pass membrane protein</topology>
    </subcellularLocation>
</comment>
<feature type="compositionally biased region" description="Low complexity" evidence="15">
    <location>
        <begin position="1"/>
        <end position="11"/>
    </location>
</feature>
<keyword evidence="17" id="KW-1185">Reference proteome</keyword>
<dbReference type="Pfam" id="PF01040">
    <property type="entry name" value="UbiA"/>
    <property type="match status" value="1"/>
</dbReference>
<keyword evidence="4 14" id="KW-1003">Cell membrane</keyword>
<sequence>MTALSERSAAASRRESTRSSTGRTAVVRRRVLAFVGLTKPRIIELLLVTTVPAMMLADRGWPSLSLLLFTLLGGTLAAGAANVFNCYFDRDIDKLMQRTQKRPLVTGEVTPRAALIFGIVLTVTSIALLLATTTVLAAALAAGAIFYYAVLYTMVFKRHTRRSTEWGGVPGAAPVLIGWAAVTGSLDWPAVVVFGIVFAWQMPHFWALALRFKDDYARADVPMLPVVTSELSVGRQSVAWAYVTVAVSLLLWPVATDYGIGLGYTVPAVLLGAWFVLESHRLLGRIKRGGDIKSMSLFHVSISYLSLLMVAIIVDAIV</sequence>
<dbReference type="UniPathway" id="UPA00834">
    <property type="reaction ID" value="UER00712"/>
</dbReference>
<evidence type="ECO:0000313" key="16">
    <source>
        <dbReference type="EMBL" id="SOC49896.1"/>
    </source>
</evidence>
<evidence type="ECO:0000256" key="11">
    <source>
        <dbReference type="ARBA" id="ARBA00040810"/>
    </source>
</evidence>
<evidence type="ECO:0000256" key="6">
    <source>
        <dbReference type="ARBA" id="ARBA00022692"/>
    </source>
</evidence>
<proteinExistence type="inferred from homology"/>
<dbReference type="InterPro" id="IPR030470">
    <property type="entry name" value="UbiA_prenylTrfase_CS"/>
</dbReference>
<comment type="pathway">
    <text evidence="2 14">Porphyrin-containing compound metabolism; heme O biosynthesis; heme O from protoheme: step 1/1.</text>
</comment>
<dbReference type="OrthoDB" id="9814417at2"/>
<evidence type="ECO:0000256" key="14">
    <source>
        <dbReference type="HAMAP-Rule" id="MF_00154"/>
    </source>
</evidence>
<accession>A0A285VA24</accession>
<feature type="transmembrane region" description="Helical" evidence="14">
    <location>
        <begin position="297"/>
        <end position="317"/>
    </location>
</feature>
<dbReference type="RefSeq" id="WP_097195402.1">
    <property type="nucleotide sequence ID" value="NZ_OBQI01000003.1"/>
</dbReference>
<keyword evidence="5 14" id="KW-0808">Transferase</keyword>
<dbReference type="InterPro" id="IPR044878">
    <property type="entry name" value="UbiA_sf"/>
</dbReference>
<feature type="transmembrane region" description="Helical" evidence="14">
    <location>
        <begin position="188"/>
        <end position="212"/>
    </location>
</feature>
<feature type="transmembrane region" description="Helical" evidence="14">
    <location>
        <begin position="64"/>
        <end position="88"/>
    </location>
</feature>
<evidence type="ECO:0000256" key="1">
    <source>
        <dbReference type="ARBA" id="ARBA00004651"/>
    </source>
</evidence>
<dbReference type="GO" id="GO:0005886">
    <property type="term" value="C:plasma membrane"/>
    <property type="evidence" value="ECO:0007669"/>
    <property type="project" value="UniProtKB-SubCell"/>
</dbReference>
<dbReference type="AlphaFoldDB" id="A0A285VA24"/>
<feature type="transmembrane region" description="Helical" evidence="14">
    <location>
        <begin position="135"/>
        <end position="154"/>
    </location>
</feature>
<dbReference type="CDD" id="cd13957">
    <property type="entry name" value="PT_UbiA_Cox10"/>
    <property type="match status" value="1"/>
</dbReference>